<protein>
    <submittedName>
        <fullName evidence="12">Site-2 protease family protein</fullName>
    </submittedName>
</protein>
<dbReference type="PANTHER" id="PTHR31412:SF0">
    <property type="entry name" value="ZINC METALLOPROTEASE EGY1, CHLOROPLASTIC-RELATED"/>
    <property type="match status" value="1"/>
</dbReference>
<comment type="subcellular location">
    <subcellularLocation>
        <location evidence="2">Membrane</location>
        <topology evidence="2">Multi-pass membrane protein</topology>
    </subcellularLocation>
</comment>
<evidence type="ECO:0000256" key="2">
    <source>
        <dbReference type="ARBA" id="ARBA00004141"/>
    </source>
</evidence>
<evidence type="ECO:0000313" key="12">
    <source>
        <dbReference type="EMBL" id="HGS05669.1"/>
    </source>
</evidence>
<keyword evidence="7" id="KW-0809">Transit peptide</keyword>
<comment type="similarity">
    <text evidence="3">Belongs to the peptidase M50B family.</text>
</comment>
<proteinExistence type="inferred from homology"/>
<evidence type="ECO:0000259" key="11">
    <source>
        <dbReference type="Pfam" id="PF02163"/>
    </source>
</evidence>
<feature type="transmembrane region" description="Helical" evidence="10">
    <location>
        <begin position="130"/>
        <end position="155"/>
    </location>
</feature>
<sequence length="307" mass="33153">MTETNQEYSSALPPPCEVPGAWPPPAPPRRLLLHVTLFVATILTTTTAGALLEGVNLVRSPWLLYRGLPFSLSLLAILTAHEMGHYLVSRRHGLEVSLPYFLPGLPLPPLPGTFGALIRIRSPILDKRALLDVGISGPLAGMIFTVPILAAGLLLSRVLPPSPGVEESLQLGEPLLFRALSYLILGPVGADDLVLLHPVAFAGWLGLFITSLNLLPVGQLDGGHVMFALFPAWHRVISLACLVILGLCGIFYWPGWLLWAGIMAFLGVRHPPPACAWITLNPLRQILGVITIIVFLLTFTPVPFKLG</sequence>
<dbReference type="EMBL" id="DSXI01000476">
    <property type="protein sequence ID" value="HGS05669.1"/>
    <property type="molecule type" value="Genomic_DNA"/>
</dbReference>
<dbReference type="CDD" id="cd06160">
    <property type="entry name" value="S2P-M50_like_2"/>
    <property type="match status" value="1"/>
</dbReference>
<feature type="domain" description="Peptidase M50" evidence="11">
    <location>
        <begin position="70"/>
        <end position="236"/>
    </location>
</feature>
<feature type="transmembrane region" description="Helical" evidence="10">
    <location>
        <begin position="195"/>
        <end position="215"/>
    </location>
</feature>
<dbReference type="GO" id="GO:0006508">
    <property type="term" value="P:proteolysis"/>
    <property type="evidence" value="ECO:0007669"/>
    <property type="project" value="UniProtKB-KW"/>
</dbReference>
<keyword evidence="5 10" id="KW-0812">Transmembrane</keyword>
<comment type="cofactor">
    <cofactor evidence="1">
        <name>Zn(2+)</name>
        <dbReference type="ChEBI" id="CHEBI:29105"/>
    </cofactor>
</comment>
<keyword evidence="6" id="KW-0378">Hydrolase</keyword>
<dbReference type="InterPro" id="IPR008915">
    <property type="entry name" value="Peptidase_M50"/>
</dbReference>
<evidence type="ECO:0000256" key="8">
    <source>
        <dbReference type="ARBA" id="ARBA00022989"/>
    </source>
</evidence>
<organism evidence="12">
    <name type="scientific">Desulfobacca acetoxidans</name>
    <dbReference type="NCBI Taxonomy" id="60893"/>
    <lineage>
        <taxon>Bacteria</taxon>
        <taxon>Pseudomonadati</taxon>
        <taxon>Thermodesulfobacteriota</taxon>
        <taxon>Desulfobaccia</taxon>
        <taxon>Desulfobaccales</taxon>
        <taxon>Desulfobaccaceae</taxon>
        <taxon>Desulfobacca</taxon>
    </lineage>
</organism>
<reference evidence="12" key="1">
    <citation type="journal article" date="2020" name="mSystems">
        <title>Genome- and Community-Level Interaction Insights into Carbon Utilization and Element Cycling Functions of Hydrothermarchaeota in Hydrothermal Sediment.</title>
        <authorList>
            <person name="Zhou Z."/>
            <person name="Liu Y."/>
            <person name="Xu W."/>
            <person name="Pan J."/>
            <person name="Luo Z.H."/>
            <person name="Li M."/>
        </authorList>
    </citation>
    <scope>NUCLEOTIDE SEQUENCE [LARGE SCALE GENOMIC DNA]</scope>
    <source>
        <strain evidence="12">SpSt-548</strain>
    </source>
</reference>
<gene>
    <name evidence="12" type="ORF">ENT08_08045</name>
</gene>
<evidence type="ECO:0000256" key="3">
    <source>
        <dbReference type="ARBA" id="ARBA00007931"/>
    </source>
</evidence>
<feature type="transmembrane region" description="Helical" evidence="10">
    <location>
        <begin position="100"/>
        <end position="118"/>
    </location>
</feature>
<evidence type="ECO:0000256" key="5">
    <source>
        <dbReference type="ARBA" id="ARBA00022692"/>
    </source>
</evidence>
<keyword evidence="8 10" id="KW-1133">Transmembrane helix</keyword>
<feature type="transmembrane region" description="Helical" evidence="10">
    <location>
        <begin position="31"/>
        <end position="51"/>
    </location>
</feature>
<evidence type="ECO:0000256" key="1">
    <source>
        <dbReference type="ARBA" id="ARBA00001947"/>
    </source>
</evidence>
<comment type="caution">
    <text evidence="12">The sequence shown here is derived from an EMBL/GenBank/DDBJ whole genome shotgun (WGS) entry which is preliminary data.</text>
</comment>
<evidence type="ECO:0000256" key="4">
    <source>
        <dbReference type="ARBA" id="ARBA00022670"/>
    </source>
</evidence>
<name>A0A7V4LDB7_9BACT</name>
<evidence type="ECO:0000256" key="7">
    <source>
        <dbReference type="ARBA" id="ARBA00022946"/>
    </source>
</evidence>
<dbReference type="GO" id="GO:0016020">
    <property type="term" value="C:membrane"/>
    <property type="evidence" value="ECO:0007669"/>
    <property type="project" value="UniProtKB-SubCell"/>
</dbReference>
<feature type="transmembrane region" description="Helical" evidence="10">
    <location>
        <begin position="63"/>
        <end position="80"/>
    </location>
</feature>
<feature type="transmembrane region" description="Helical" evidence="10">
    <location>
        <begin position="286"/>
        <end position="304"/>
    </location>
</feature>
<feature type="transmembrane region" description="Helical" evidence="10">
    <location>
        <begin position="236"/>
        <end position="266"/>
    </location>
</feature>
<dbReference type="PANTHER" id="PTHR31412">
    <property type="entry name" value="ZINC METALLOPROTEASE EGY1"/>
    <property type="match status" value="1"/>
</dbReference>
<accession>A0A7V4LDB7</accession>
<evidence type="ECO:0000256" key="10">
    <source>
        <dbReference type="SAM" id="Phobius"/>
    </source>
</evidence>
<keyword evidence="9 10" id="KW-0472">Membrane</keyword>
<evidence type="ECO:0000256" key="6">
    <source>
        <dbReference type="ARBA" id="ARBA00022801"/>
    </source>
</evidence>
<dbReference type="InterPro" id="IPR044838">
    <property type="entry name" value="EGY1-like"/>
</dbReference>
<dbReference type="AlphaFoldDB" id="A0A7V4LDB7"/>
<dbReference type="GO" id="GO:0008233">
    <property type="term" value="F:peptidase activity"/>
    <property type="evidence" value="ECO:0007669"/>
    <property type="project" value="UniProtKB-KW"/>
</dbReference>
<dbReference type="Pfam" id="PF02163">
    <property type="entry name" value="Peptidase_M50"/>
    <property type="match status" value="1"/>
</dbReference>
<evidence type="ECO:0000256" key="9">
    <source>
        <dbReference type="ARBA" id="ARBA00023136"/>
    </source>
</evidence>
<keyword evidence="4 12" id="KW-0645">Protease</keyword>